<reference evidence="1 2" key="1">
    <citation type="submission" date="2018-03" db="EMBL/GenBank/DDBJ databases">
        <title>Whole genome sequencing of Histamine producing bacteria.</title>
        <authorList>
            <person name="Butler K."/>
        </authorList>
    </citation>
    <scope>NUCLEOTIDE SEQUENCE [LARGE SCALE GENOMIC DNA]</scope>
    <source>
        <strain evidence="1 2">ATCC 19614</strain>
    </source>
</reference>
<dbReference type="AlphaFoldDB" id="A0A2T3LEQ3"/>
<name>A0A2T3LEQ3_9GAMM</name>
<organism evidence="1 2">
    <name type="scientific">Photobacterium indicum</name>
    <dbReference type="NCBI Taxonomy" id="81447"/>
    <lineage>
        <taxon>Bacteria</taxon>
        <taxon>Pseudomonadati</taxon>
        <taxon>Pseudomonadota</taxon>
        <taxon>Gammaproteobacteria</taxon>
        <taxon>Vibrionales</taxon>
        <taxon>Vibrionaceae</taxon>
        <taxon>Photobacterium</taxon>
    </lineage>
</organism>
<evidence type="ECO:0000313" key="2">
    <source>
        <dbReference type="Proteomes" id="UP000241803"/>
    </source>
</evidence>
<evidence type="ECO:0000313" key="1">
    <source>
        <dbReference type="EMBL" id="PSV49854.1"/>
    </source>
</evidence>
<dbReference type="EMBL" id="PYOC01000001">
    <property type="protein sequence ID" value="PSV49854.1"/>
    <property type="molecule type" value="Genomic_DNA"/>
</dbReference>
<protein>
    <submittedName>
        <fullName evidence="1">Uncharacterized protein</fullName>
    </submittedName>
</protein>
<accession>A0A2T3LEQ3</accession>
<sequence>MTYQIRENCIFEHVDVFETEEELLKYLHEVSAPLGQLMMEFNALEDEITMFLMEAYEILGLPINVELLQKFYSRKSQELIKCYKQLSAGSTDLRKSVSKLNDLLKSSADTRNQFMHASWLYASPTKGVACSEINRFTVSLKFQISKIATIW</sequence>
<comment type="caution">
    <text evidence="1">The sequence shown here is derived from an EMBL/GenBank/DDBJ whole genome shotgun (WGS) entry which is preliminary data.</text>
</comment>
<keyword evidence="2" id="KW-1185">Reference proteome</keyword>
<gene>
    <name evidence="1" type="ORF">C9J47_04700</name>
</gene>
<dbReference type="Proteomes" id="UP000241803">
    <property type="component" value="Unassembled WGS sequence"/>
</dbReference>
<proteinExistence type="predicted"/>
<dbReference type="RefSeq" id="WP_107252457.1">
    <property type="nucleotide sequence ID" value="NZ_PYOC01000001.1"/>
</dbReference>